<dbReference type="GO" id="GO:0016740">
    <property type="term" value="F:transferase activity"/>
    <property type="evidence" value="ECO:0007669"/>
    <property type="project" value="UniProtKB-KW"/>
</dbReference>
<evidence type="ECO:0000259" key="1">
    <source>
        <dbReference type="SMART" id="SM00587"/>
    </source>
</evidence>
<dbReference type="PANTHER" id="PTHR11012:SF30">
    <property type="entry name" value="PROTEIN KINASE-LIKE DOMAIN-CONTAINING"/>
    <property type="match status" value="1"/>
</dbReference>
<feature type="domain" description="CHK kinase-like" evidence="1">
    <location>
        <begin position="126"/>
        <end position="283"/>
    </location>
</feature>
<dbReference type="Proteomes" id="UP000502608">
    <property type="component" value="Chromosome"/>
</dbReference>
<dbReference type="Pfam" id="PF01636">
    <property type="entry name" value="APH"/>
    <property type="match status" value="1"/>
</dbReference>
<reference evidence="2 3" key="1">
    <citation type="submission" date="2020-03" db="EMBL/GenBank/DDBJ databases">
        <title>Complete genome sequence of Shewanella sp.</title>
        <authorList>
            <person name="Kim Y.-S."/>
            <person name="Kim S.-J."/>
            <person name="Jung H.-K."/>
            <person name="Kim K.-H."/>
        </authorList>
    </citation>
    <scope>NUCLEOTIDE SEQUENCE [LARGE SCALE GENOMIC DNA]</scope>
    <source>
        <strain evidence="2 3">PN3F2</strain>
    </source>
</reference>
<proteinExistence type="predicted"/>
<dbReference type="InterPro" id="IPR011009">
    <property type="entry name" value="Kinase-like_dom_sf"/>
</dbReference>
<dbReference type="RefSeq" id="WP_167675154.1">
    <property type="nucleotide sequence ID" value="NZ_CP050313.1"/>
</dbReference>
<dbReference type="EMBL" id="CP050313">
    <property type="protein sequence ID" value="QIR13429.1"/>
    <property type="molecule type" value="Genomic_DNA"/>
</dbReference>
<sequence>MQTLQLNSIAQTLNATGVKRVEPIQSLWGGYGELVRVYLHGGQHQSVIVKQIKFPQPTHHPRGWATDLSHQRKLKSYQVEAYWYQHYANTCRANNRVPKCLWLSASSTLNHMTGNKTEINSDEMLLVLEDLAQLGFSVVNSHSSPSIIQACLTWLAHFHAQFMQHSAEGLWPIGTYWHLATRPDEFKALADSRLKQAASALDERLNTCRYQTLVHGDAKLANFCFTPDASKAAAVDFQYIGRGCGMKDVAYFLSSVLTFNAPVSQTNTLVEYYLAYYFATLKQSLKQQQPSIDANALIQTWRPLFSIAWADFHRFIKGWSPEHPKINAYSEALTAQALKQLNE</sequence>
<dbReference type="AlphaFoldDB" id="A0A6G9QHS3"/>
<evidence type="ECO:0000313" key="3">
    <source>
        <dbReference type="Proteomes" id="UP000502608"/>
    </source>
</evidence>
<accession>A0A6G9QHS3</accession>
<evidence type="ECO:0000313" key="2">
    <source>
        <dbReference type="EMBL" id="QIR13429.1"/>
    </source>
</evidence>
<dbReference type="PANTHER" id="PTHR11012">
    <property type="entry name" value="PROTEIN KINASE-LIKE DOMAIN-CONTAINING"/>
    <property type="match status" value="1"/>
</dbReference>
<dbReference type="InterPro" id="IPR015897">
    <property type="entry name" value="CHK_kinase-like"/>
</dbReference>
<dbReference type="KEGG" id="saes:HBH39_02065"/>
<dbReference type="Gene3D" id="3.90.1200.10">
    <property type="match status" value="1"/>
</dbReference>
<keyword evidence="2" id="KW-0808">Transferase</keyword>
<organism evidence="2 3">
    <name type="scientific">Shewanella aestuarii</name>
    <dbReference type="NCBI Taxonomy" id="1028752"/>
    <lineage>
        <taxon>Bacteria</taxon>
        <taxon>Pseudomonadati</taxon>
        <taxon>Pseudomonadota</taxon>
        <taxon>Gammaproteobacteria</taxon>
        <taxon>Alteromonadales</taxon>
        <taxon>Shewanellaceae</taxon>
        <taxon>Shewanella</taxon>
    </lineage>
</organism>
<dbReference type="InterPro" id="IPR002575">
    <property type="entry name" value="Aminoglycoside_PTrfase"/>
</dbReference>
<name>A0A6G9QHS3_9GAMM</name>
<gene>
    <name evidence="2" type="ORF">HBH39_02065</name>
</gene>
<dbReference type="SUPFAM" id="SSF56112">
    <property type="entry name" value="Protein kinase-like (PK-like)"/>
    <property type="match status" value="1"/>
</dbReference>
<dbReference type="SMART" id="SM00587">
    <property type="entry name" value="CHK"/>
    <property type="match status" value="1"/>
</dbReference>
<keyword evidence="3" id="KW-1185">Reference proteome</keyword>
<protein>
    <submittedName>
        <fullName evidence="2">Phosphotransferase</fullName>
    </submittedName>
</protein>